<reference evidence="3" key="1">
    <citation type="submission" date="2022-03" db="EMBL/GenBank/DDBJ databases">
        <title>Draft genome sequence of Aduncisulcus paluster, a free-living microaerophilic Fornicata.</title>
        <authorList>
            <person name="Yuyama I."/>
            <person name="Kume K."/>
            <person name="Tamura T."/>
            <person name="Inagaki Y."/>
            <person name="Hashimoto T."/>
        </authorList>
    </citation>
    <scope>NUCLEOTIDE SEQUENCE</scope>
    <source>
        <strain evidence="3">NY0171</strain>
    </source>
</reference>
<evidence type="ECO:0000313" key="3">
    <source>
        <dbReference type="EMBL" id="GKT26454.1"/>
    </source>
</evidence>
<feature type="non-terminal residue" evidence="3">
    <location>
        <position position="1"/>
    </location>
</feature>
<keyword evidence="4" id="KW-1185">Reference proteome</keyword>
<evidence type="ECO:0000256" key="2">
    <source>
        <dbReference type="SAM" id="MobiDB-lite"/>
    </source>
</evidence>
<evidence type="ECO:0000313" key="4">
    <source>
        <dbReference type="Proteomes" id="UP001057375"/>
    </source>
</evidence>
<sequence>HADHPAVSTDKQAKPHASCDLSEFLLPSDIPSPLAILSQESAASIILRCLIIISTDRIHSRMPEEKEPTSPTYPLIASSDPLLVSLKAEPFPEELTKDHPLSVMLACAFSSLRSIIFHISPKSPFYTISLVSKIVPSIASTNAIVGGICVCNICECVCSMGRIEGNPLLHDGASSITRIDWEGHSDSSLLTFPSTFLSSSSSSFPLFRDRGQRKIGCSVCGSDLIVALCAIHMPTPSDGSLSPSSSLFSAPIPHNVDIYDLMCRVVTAVSGSEQHGSLSQTDPYEWTVMNESGTSWCGLCTFNEDTKTWGCELVEEEESEDSLDALMKEEEGEEGEEDLESKSGEESSRMVAVPCKLLLSMTLPSTNGEPVEIDLDIQPNAVDDVLVRLLSVEERKVVEEKKKEEKERLEKLEQERQAKMELIKKSMEKMREGDGGEIVDLSDDEEQSIDECLSIEYQIEHSLSLGDSPMRKQTDKGELNLKKLEAFLDKKKSLKKIEFVEFECIQFQKVLKPEKLSKILWKVVNTYYKHFGLSLQIREGSQSIYYGNLTKKWHLIHRNPSEECQRSAPVINRNLLELLEILQEEFRNNPDLKFHRKDESMSIKKDGMFDSPQTPPLSKSPKVTAIKSQFIDLPRKIKSDTIRISSSKFADASTAPPQQVSKSQQITPLYDKVSASTNHQYDVVEPPIVNGQEIPHTPKPSVTLLSESKDDIEQVIPFEAKEKEAEEEAEEEEEEEESDRTSISVYEFPPSPIEDRVLKIVHNHTSMMEKQKQTQLSDVKSHEYMMKGMVYDMLKEIEKEVFDHFCLEEKK</sequence>
<feature type="compositionally biased region" description="Acidic residues" evidence="2">
    <location>
        <begin position="725"/>
        <end position="738"/>
    </location>
</feature>
<accession>A0ABQ5K2R1</accession>
<gene>
    <name evidence="3" type="ORF">ADUPG1_013362</name>
</gene>
<feature type="coiled-coil region" evidence="1">
    <location>
        <begin position="395"/>
        <end position="429"/>
    </location>
</feature>
<name>A0ABQ5K2R1_9EUKA</name>
<dbReference type="InterPro" id="IPR035985">
    <property type="entry name" value="Ubiquitin-activating_enz"/>
</dbReference>
<feature type="region of interest" description="Disordered" evidence="2">
    <location>
        <begin position="315"/>
        <end position="346"/>
    </location>
</feature>
<protein>
    <submittedName>
        <fullName evidence="3">Multi-domain containing protein</fullName>
    </submittedName>
</protein>
<evidence type="ECO:0000256" key="1">
    <source>
        <dbReference type="SAM" id="Coils"/>
    </source>
</evidence>
<comment type="caution">
    <text evidence="3">The sequence shown here is derived from an EMBL/GenBank/DDBJ whole genome shotgun (WGS) entry which is preliminary data.</text>
</comment>
<keyword evidence="1" id="KW-0175">Coiled coil</keyword>
<feature type="region of interest" description="Disordered" evidence="2">
    <location>
        <begin position="723"/>
        <end position="748"/>
    </location>
</feature>
<dbReference type="EMBL" id="BQXS01012656">
    <property type="protein sequence ID" value="GKT26454.1"/>
    <property type="molecule type" value="Genomic_DNA"/>
</dbReference>
<organism evidence="3 4">
    <name type="scientific">Aduncisulcus paluster</name>
    <dbReference type="NCBI Taxonomy" id="2918883"/>
    <lineage>
        <taxon>Eukaryota</taxon>
        <taxon>Metamonada</taxon>
        <taxon>Carpediemonas-like organisms</taxon>
        <taxon>Aduncisulcus</taxon>
    </lineage>
</organism>
<feature type="compositionally biased region" description="Acidic residues" evidence="2">
    <location>
        <begin position="330"/>
        <end position="339"/>
    </location>
</feature>
<proteinExistence type="predicted"/>
<dbReference type="Proteomes" id="UP001057375">
    <property type="component" value="Unassembled WGS sequence"/>
</dbReference>
<dbReference type="SUPFAM" id="SSF69572">
    <property type="entry name" value="Activating enzymes of the ubiquitin-like proteins"/>
    <property type="match status" value="1"/>
</dbReference>